<dbReference type="Gene3D" id="3.40.50.150">
    <property type="entry name" value="Vaccinia Virus protein VP39"/>
    <property type="match status" value="1"/>
</dbReference>
<evidence type="ECO:0000313" key="2">
    <source>
        <dbReference type="EMBL" id="MBB4612674.1"/>
    </source>
</evidence>
<evidence type="ECO:0000313" key="3">
    <source>
        <dbReference type="Proteomes" id="UP000538566"/>
    </source>
</evidence>
<evidence type="ECO:0000259" key="1">
    <source>
        <dbReference type="Pfam" id="PF08241"/>
    </source>
</evidence>
<reference evidence="2 3" key="1">
    <citation type="submission" date="2020-08" db="EMBL/GenBank/DDBJ databases">
        <title>Genomic Encyclopedia of Type Strains, Phase IV (KMG-IV): sequencing the most valuable type-strain genomes for metagenomic binning, comparative biology and taxonomic classification.</title>
        <authorList>
            <person name="Goeker M."/>
        </authorList>
    </citation>
    <scope>NUCLEOTIDE SEQUENCE [LARGE SCALE GENOMIC DNA]</scope>
    <source>
        <strain evidence="2 3">DSM 17507</strain>
    </source>
</reference>
<gene>
    <name evidence="2" type="ORF">GGR37_000920</name>
</gene>
<dbReference type="GO" id="GO:0008757">
    <property type="term" value="F:S-adenosylmethionine-dependent methyltransferase activity"/>
    <property type="evidence" value="ECO:0007669"/>
    <property type="project" value="InterPro"/>
</dbReference>
<protein>
    <submittedName>
        <fullName evidence="2">Putative SAM-dependent methyltransferase</fullName>
    </submittedName>
</protein>
<dbReference type="InterPro" id="IPR029063">
    <property type="entry name" value="SAM-dependent_MTases_sf"/>
</dbReference>
<dbReference type="AlphaFoldDB" id="A0A7W7AA99"/>
<keyword evidence="2" id="KW-0808">Transferase</keyword>
<dbReference type="Pfam" id="PF08241">
    <property type="entry name" value="Methyltransf_11"/>
    <property type="match status" value="1"/>
</dbReference>
<organism evidence="2 3">
    <name type="scientific">Novosphingobium taihuense</name>
    <dbReference type="NCBI Taxonomy" id="260085"/>
    <lineage>
        <taxon>Bacteria</taxon>
        <taxon>Pseudomonadati</taxon>
        <taxon>Pseudomonadota</taxon>
        <taxon>Alphaproteobacteria</taxon>
        <taxon>Sphingomonadales</taxon>
        <taxon>Sphingomonadaceae</taxon>
        <taxon>Novosphingobium</taxon>
    </lineage>
</organism>
<dbReference type="InterPro" id="IPR013216">
    <property type="entry name" value="Methyltransf_11"/>
</dbReference>
<name>A0A7W7AA99_9SPHN</name>
<dbReference type="Proteomes" id="UP000538566">
    <property type="component" value="Unassembled WGS sequence"/>
</dbReference>
<keyword evidence="3" id="KW-1185">Reference proteome</keyword>
<accession>A0A7W7AA99</accession>
<dbReference type="RefSeq" id="WP_144901174.1">
    <property type="nucleotide sequence ID" value="NZ_JACHOA010000001.1"/>
</dbReference>
<sequence length="193" mass="21843">MVQMKINLGCGPVRFGHGWTNLDKLEPEPDSLALKNIVVDLRDGIPLPDASVDWAYTSHFLEHLDPFDECEQFLAECLRVLRSRGVLRVAVPDFTKIARIYLDDPRSFYTEYGYAKPWFSRAKTWSRRLGVSVMFDHKMIYDWVSLEEVLLGAGFVDPIEVHANQIGHLPPAIAAETVRTHLGHTLTVDAIAP</sequence>
<dbReference type="GO" id="GO:0032259">
    <property type="term" value="P:methylation"/>
    <property type="evidence" value="ECO:0007669"/>
    <property type="project" value="UniProtKB-KW"/>
</dbReference>
<dbReference type="EMBL" id="JACHOA010000001">
    <property type="protein sequence ID" value="MBB4612674.1"/>
    <property type="molecule type" value="Genomic_DNA"/>
</dbReference>
<keyword evidence="2" id="KW-0489">Methyltransferase</keyword>
<feature type="domain" description="Methyltransferase type 11" evidence="1">
    <location>
        <begin position="34"/>
        <end position="87"/>
    </location>
</feature>
<comment type="caution">
    <text evidence="2">The sequence shown here is derived from an EMBL/GenBank/DDBJ whole genome shotgun (WGS) entry which is preliminary data.</text>
</comment>
<dbReference type="SUPFAM" id="SSF53335">
    <property type="entry name" value="S-adenosyl-L-methionine-dependent methyltransferases"/>
    <property type="match status" value="1"/>
</dbReference>
<proteinExistence type="predicted"/>